<evidence type="ECO:0000313" key="3">
    <source>
        <dbReference type="Proteomes" id="UP000006437"/>
    </source>
</evidence>
<dbReference type="RefSeq" id="WP_009524516.1">
    <property type="nucleotide sequence ID" value="NZ_JBQMYE010000036.1"/>
</dbReference>
<organism evidence="2 3">
    <name type="scientific">Peptoanaerobacter stomatis</name>
    <dbReference type="NCBI Taxonomy" id="796937"/>
    <lineage>
        <taxon>Bacteria</taxon>
        <taxon>Bacillati</taxon>
        <taxon>Bacillota</taxon>
        <taxon>Clostridia</taxon>
        <taxon>Peptostreptococcales</taxon>
        <taxon>Filifactoraceae</taxon>
        <taxon>Peptoanaerobacter</taxon>
    </lineage>
</organism>
<proteinExistence type="predicted"/>
<dbReference type="InterPro" id="IPR013096">
    <property type="entry name" value="Cupin_2"/>
</dbReference>
<dbReference type="PANTHER" id="PTHR37694:SF1">
    <property type="entry name" value="SLR8022 PROTEIN"/>
    <property type="match status" value="1"/>
</dbReference>
<sequence>MDKYIKNFPFDTVVNLAGQVEVRDGEIASKTLAQNNSVSVTLFAFDKGEEISTHESDGDAMVIALEGKGMCIVDGKEHILNAGDSLIMPSRKPHSVHAVEAFKMMLVVIFPSER</sequence>
<dbReference type="BioCyc" id="EBAC796937-HMP:GMGH-279-MONOMER"/>
<dbReference type="EMBL" id="AFZE01000023">
    <property type="protein sequence ID" value="EHL14730.1"/>
    <property type="molecule type" value="Genomic_DNA"/>
</dbReference>
<feature type="domain" description="Cupin type-2" evidence="1">
    <location>
        <begin position="42"/>
        <end position="110"/>
    </location>
</feature>
<dbReference type="PATRIC" id="fig|796937.3.peg.1334"/>
<dbReference type="SUPFAM" id="SSF51182">
    <property type="entry name" value="RmlC-like cupins"/>
    <property type="match status" value="1"/>
</dbReference>
<gene>
    <name evidence="2" type="ORF">HMPREF9629_00279</name>
</gene>
<evidence type="ECO:0000259" key="1">
    <source>
        <dbReference type="Pfam" id="PF07883"/>
    </source>
</evidence>
<dbReference type="PANTHER" id="PTHR37694">
    <property type="entry name" value="SLR8022 PROTEIN"/>
    <property type="match status" value="1"/>
</dbReference>
<dbReference type="Pfam" id="PF07883">
    <property type="entry name" value="Cupin_2"/>
    <property type="match status" value="1"/>
</dbReference>
<name>G9X137_9FIRM</name>
<dbReference type="InterPro" id="IPR011051">
    <property type="entry name" value="RmlC_Cupin_sf"/>
</dbReference>
<dbReference type="Proteomes" id="UP000006437">
    <property type="component" value="Unassembled WGS sequence"/>
</dbReference>
<accession>G9X137</accession>
<protein>
    <recommendedName>
        <fullName evidence="1">Cupin type-2 domain-containing protein</fullName>
    </recommendedName>
</protein>
<evidence type="ECO:0000313" key="2">
    <source>
        <dbReference type="EMBL" id="EHL14730.1"/>
    </source>
</evidence>
<reference evidence="2 3" key="1">
    <citation type="submission" date="2011-08" db="EMBL/GenBank/DDBJ databases">
        <title>The Genome Sequence of Eubacteriaceae bacterium ACC19a.</title>
        <authorList>
            <consortium name="The Broad Institute Genome Sequencing Platform"/>
            <person name="Earl A."/>
            <person name="Ward D."/>
            <person name="Feldgarden M."/>
            <person name="Gevers D."/>
            <person name="Sizova M."/>
            <person name="Hazen A."/>
            <person name="Epstein S."/>
            <person name="Young S.K."/>
            <person name="Zeng Q."/>
            <person name="Gargeya S."/>
            <person name="Fitzgerald M."/>
            <person name="Haas B."/>
            <person name="Abouelleil A."/>
            <person name="Alvarado L."/>
            <person name="Arachchi H.M."/>
            <person name="Berlin A."/>
            <person name="Brown A."/>
            <person name="Chapman S.B."/>
            <person name="Chen Z."/>
            <person name="Dunbar C."/>
            <person name="Freedman E."/>
            <person name="Gearin G."/>
            <person name="Gellesch M."/>
            <person name="Goldberg J."/>
            <person name="Griggs A."/>
            <person name="Gujja S."/>
            <person name="Heiman D."/>
            <person name="Howarth C."/>
            <person name="Larson L."/>
            <person name="Lui A."/>
            <person name="MacDonald P.J.P."/>
            <person name="Montmayeur A."/>
            <person name="Murphy C."/>
            <person name="Neiman D."/>
            <person name="Pearson M."/>
            <person name="Priest M."/>
            <person name="Roberts A."/>
            <person name="Saif S."/>
            <person name="Shea T."/>
            <person name="Shenoy N."/>
            <person name="Sisk P."/>
            <person name="Stolte C."/>
            <person name="Sykes S."/>
            <person name="Wortman J."/>
            <person name="Nusbaum C."/>
            <person name="Birren B."/>
        </authorList>
    </citation>
    <scope>NUCLEOTIDE SEQUENCE [LARGE SCALE GENOMIC DNA]</scope>
    <source>
        <strain evidence="2 3">ACC19a</strain>
    </source>
</reference>
<dbReference type="HOGENOM" id="CLU_141446_3_0_9"/>
<dbReference type="AlphaFoldDB" id="G9X137"/>
<dbReference type="InterPro" id="IPR014710">
    <property type="entry name" value="RmlC-like_jellyroll"/>
</dbReference>
<comment type="caution">
    <text evidence="2">The sequence shown here is derived from an EMBL/GenBank/DDBJ whole genome shotgun (WGS) entry which is preliminary data.</text>
</comment>
<dbReference type="CDD" id="cd02230">
    <property type="entry name" value="cupin_HP0902-like"/>
    <property type="match status" value="1"/>
</dbReference>
<dbReference type="Gene3D" id="2.60.120.10">
    <property type="entry name" value="Jelly Rolls"/>
    <property type="match status" value="1"/>
</dbReference>